<dbReference type="CDD" id="cd00672">
    <property type="entry name" value="CysRS_core"/>
    <property type="match status" value="1"/>
</dbReference>
<evidence type="ECO:0000256" key="2">
    <source>
        <dbReference type="ARBA" id="ARBA00012832"/>
    </source>
</evidence>
<keyword evidence="4" id="KW-0479">Metal-binding</keyword>
<feature type="region of interest" description="Disordered" evidence="13">
    <location>
        <begin position="735"/>
        <end position="789"/>
    </location>
</feature>
<proteinExistence type="inferred from homology"/>
<reference evidence="15" key="2">
    <citation type="submission" date="2021-08" db="EMBL/GenBank/DDBJ databases">
        <authorList>
            <person name="Eriksson T."/>
        </authorList>
    </citation>
    <scope>NUCLEOTIDE SEQUENCE</scope>
    <source>
        <strain evidence="15">Stoneville</strain>
        <tissue evidence="15">Whole head</tissue>
    </source>
</reference>
<protein>
    <recommendedName>
        <fullName evidence="11">Cysteine--tRNA ligase, cytoplasmic</fullName>
        <ecNumber evidence="2">6.1.1.16</ecNumber>
    </recommendedName>
    <alternativeName>
        <fullName evidence="10">Cysteinyl-tRNA synthetase</fullName>
    </alternativeName>
</protein>
<dbReference type="InterPro" id="IPR009080">
    <property type="entry name" value="tRNAsynth_Ia_anticodon-bd"/>
</dbReference>
<dbReference type="GO" id="GO:0046872">
    <property type="term" value="F:metal ion binding"/>
    <property type="evidence" value="ECO:0007669"/>
    <property type="project" value="UniProtKB-KW"/>
</dbReference>
<keyword evidence="6" id="KW-0862">Zinc</keyword>
<feature type="coiled-coil region" evidence="12">
    <location>
        <begin position="225"/>
        <end position="252"/>
    </location>
</feature>
<gene>
    <name evidence="15" type="ORF">GEV33_009728</name>
</gene>
<dbReference type="GO" id="GO:0004817">
    <property type="term" value="F:cysteine-tRNA ligase activity"/>
    <property type="evidence" value="ECO:0007669"/>
    <property type="project" value="UniProtKB-EC"/>
</dbReference>
<dbReference type="Gene3D" id="3.40.50.620">
    <property type="entry name" value="HUPs"/>
    <property type="match status" value="1"/>
</dbReference>
<accession>A0A8J6HE90</accession>
<name>A0A8J6HE90_TENMO</name>
<dbReference type="PANTHER" id="PTHR10890:SF3">
    <property type="entry name" value="CYSTEINE--TRNA LIGASE, CYTOPLASMIC"/>
    <property type="match status" value="1"/>
</dbReference>
<reference evidence="15" key="1">
    <citation type="journal article" date="2020" name="J Insects Food Feed">
        <title>The yellow mealworm (Tenebrio molitor) genome: a resource for the emerging insects as food and feed industry.</title>
        <authorList>
            <person name="Eriksson T."/>
            <person name="Andere A."/>
            <person name="Kelstrup H."/>
            <person name="Emery V."/>
            <person name="Picard C."/>
        </authorList>
    </citation>
    <scope>NUCLEOTIDE SEQUENCE</scope>
    <source>
        <strain evidence="15">Stoneville</strain>
        <tissue evidence="15">Whole head</tissue>
    </source>
</reference>
<dbReference type="InterPro" id="IPR015803">
    <property type="entry name" value="Cys-tRNA-ligase"/>
</dbReference>
<keyword evidence="7" id="KW-0067">ATP-binding</keyword>
<dbReference type="EC" id="6.1.1.16" evidence="2"/>
<dbReference type="InterPro" id="IPR032678">
    <property type="entry name" value="tRNA-synt_1_cat_dom"/>
</dbReference>
<dbReference type="GO" id="GO:0005737">
    <property type="term" value="C:cytoplasm"/>
    <property type="evidence" value="ECO:0007669"/>
    <property type="project" value="TreeGrafter"/>
</dbReference>
<comment type="caution">
    <text evidence="15">The sequence shown here is derived from an EMBL/GenBank/DDBJ whole genome shotgun (WGS) entry which is preliminary data.</text>
</comment>
<keyword evidence="3" id="KW-0436">Ligase</keyword>
<dbReference type="InterPro" id="IPR014729">
    <property type="entry name" value="Rossmann-like_a/b/a_fold"/>
</dbReference>
<keyword evidence="8" id="KW-0648">Protein biosynthesis</keyword>
<evidence type="ECO:0000256" key="8">
    <source>
        <dbReference type="ARBA" id="ARBA00022917"/>
    </source>
</evidence>
<dbReference type="Proteomes" id="UP000719412">
    <property type="component" value="Unassembled WGS sequence"/>
</dbReference>
<dbReference type="GO" id="GO:0006423">
    <property type="term" value="P:cysteinyl-tRNA aminoacylation"/>
    <property type="evidence" value="ECO:0007669"/>
    <property type="project" value="InterPro"/>
</dbReference>
<keyword evidence="5" id="KW-0547">Nucleotide-binding</keyword>
<evidence type="ECO:0000256" key="12">
    <source>
        <dbReference type="SAM" id="Coils"/>
    </source>
</evidence>
<evidence type="ECO:0000256" key="5">
    <source>
        <dbReference type="ARBA" id="ARBA00022741"/>
    </source>
</evidence>
<dbReference type="SUPFAM" id="SSF52374">
    <property type="entry name" value="Nucleotidylyl transferase"/>
    <property type="match status" value="1"/>
</dbReference>
<evidence type="ECO:0000313" key="16">
    <source>
        <dbReference type="Proteomes" id="UP000719412"/>
    </source>
</evidence>
<dbReference type="HAMAP" id="MF_00041">
    <property type="entry name" value="Cys_tRNA_synth"/>
    <property type="match status" value="1"/>
</dbReference>
<dbReference type="SUPFAM" id="SSF47323">
    <property type="entry name" value="Anticodon-binding domain of a subclass of class I aminoacyl-tRNA synthetases"/>
    <property type="match status" value="1"/>
</dbReference>
<dbReference type="InterPro" id="IPR024909">
    <property type="entry name" value="Cys-tRNA/MSH_ligase"/>
</dbReference>
<keyword evidence="9" id="KW-0030">Aminoacyl-tRNA synthetase</keyword>
<evidence type="ECO:0000256" key="4">
    <source>
        <dbReference type="ARBA" id="ARBA00022723"/>
    </source>
</evidence>
<sequence>MRYVKKKDNMKRETGTENFKFDYFDEMDEIFGKKPNVTPVAIASSSRSINQVPLQDKLGTHCLSEDDEDEEKRVEIKKRRKSYNRMSKRIQPSWSPPQNTGGPVLKVFNSLTRQKEVFVPISGKKVTWYSCGPTVYDASHMGHARSYITFDILRRVLADYFGYDIFFVMNITDIDDKIIKRARQNYLFEKYMAEERSLGAVLNDAKLVLENLLETTQNAIDYDKKQMYEKLLEKLTKSIEELESAVKSGDNSKIEEAKKNYLIKSKDPLSDWLDCKFGATVTDNAIFTSLPQHWEQEFHKDMEALNILKPHVLTRVSEYIPEIVAYIEKIMSNGFGYEANGSVYFDVATFDKKEDHYYAKLVPEAYGDTNSLQEGEGDLTTIDQHNEKHSPNDFALWKKSKPGEPAWNSPWGMGRPGWHIECSAMASTIFGDTLDIHTGGVDLKFPHHDNEIAQSEAHFGAPEWVKYFLHSGHLTIAGCKMSKSLKNFVSIQDALAKYTARQLRLAFLLHAWRDTLDYSQNTMEVALQYEKIFNEFFLNVKDLSRNLVRKPTLVEHFVKWERHEMDLNRSFLKAKENVHAALCDNIDTRTSLESLRDLVAASNLYIRDKKPPNSLLLRDIAVYITKILSIFGAISEPSKLGFPVSGGVENNNENTIIPYLEILAEFRDKIRTTGRSLKATDILQECDRLRDDVLPNVGVRLEDREGAPSAVKVVGREVLLKEREAKQLQELEKAKEKERKKAEQAAAQAAKDAQKKIPPSEMFKLEKDKYSQFDDKGIPTHDADGKEISKGQLKKLQKLQLAQEKKYQEYLASQH</sequence>
<dbReference type="PANTHER" id="PTHR10890">
    <property type="entry name" value="CYSTEINYL-TRNA SYNTHETASE"/>
    <property type="match status" value="1"/>
</dbReference>
<evidence type="ECO:0000313" key="15">
    <source>
        <dbReference type="EMBL" id="KAH0813064.1"/>
    </source>
</evidence>
<evidence type="ECO:0000256" key="11">
    <source>
        <dbReference type="ARBA" id="ARBA00039362"/>
    </source>
</evidence>
<evidence type="ECO:0000259" key="14">
    <source>
        <dbReference type="Pfam" id="PF01406"/>
    </source>
</evidence>
<organism evidence="15 16">
    <name type="scientific">Tenebrio molitor</name>
    <name type="common">Yellow mealworm beetle</name>
    <dbReference type="NCBI Taxonomy" id="7067"/>
    <lineage>
        <taxon>Eukaryota</taxon>
        <taxon>Metazoa</taxon>
        <taxon>Ecdysozoa</taxon>
        <taxon>Arthropoda</taxon>
        <taxon>Hexapoda</taxon>
        <taxon>Insecta</taxon>
        <taxon>Pterygota</taxon>
        <taxon>Neoptera</taxon>
        <taxon>Endopterygota</taxon>
        <taxon>Coleoptera</taxon>
        <taxon>Polyphaga</taxon>
        <taxon>Cucujiformia</taxon>
        <taxon>Tenebrionidae</taxon>
        <taxon>Tenebrio</taxon>
    </lineage>
</organism>
<evidence type="ECO:0000256" key="13">
    <source>
        <dbReference type="SAM" id="MobiDB-lite"/>
    </source>
</evidence>
<dbReference type="NCBIfam" id="TIGR00435">
    <property type="entry name" value="cysS"/>
    <property type="match status" value="1"/>
</dbReference>
<dbReference type="Pfam" id="PF01406">
    <property type="entry name" value="tRNA-synt_1e"/>
    <property type="match status" value="1"/>
</dbReference>
<dbReference type="AlphaFoldDB" id="A0A8J6HE90"/>
<feature type="compositionally biased region" description="Basic and acidic residues" evidence="13">
    <location>
        <begin position="763"/>
        <end position="789"/>
    </location>
</feature>
<evidence type="ECO:0000256" key="7">
    <source>
        <dbReference type="ARBA" id="ARBA00022840"/>
    </source>
</evidence>
<evidence type="ECO:0000256" key="3">
    <source>
        <dbReference type="ARBA" id="ARBA00022598"/>
    </source>
</evidence>
<dbReference type="PRINTS" id="PR00983">
    <property type="entry name" value="TRNASYNTHCYS"/>
</dbReference>
<dbReference type="GO" id="GO:0005524">
    <property type="term" value="F:ATP binding"/>
    <property type="evidence" value="ECO:0007669"/>
    <property type="project" value="UniProtKB-KW"/>
</dbReference>
<keyword evidence="12" id="KW-0175">Coiled coil</keyword>
<evidence type="ECO:0000256" key="1">
    <source>
        <dbReference type="ARBA" id="ARBA00001947"/>
    </source>
</evidence>
<feature type="domain" description="tRNA synthetases class I catalytic" evidence="14">
    <location>
        <begin position="118"/>
        <end position="526"/>
    </location>
</feature>
<keyword evidence="16" id="KW-1185">Reference proteome</keyword>
<evidence type="ECO:0000256" key="6">
    <source>
        <dbReference type="ARBA" id="ARBA00022833"/>
    </source>
</evidence>
<comment type="cofactor">
    <cofactor evidence="1">
        <name>Zn(2+)</name>
        <dbReference type="ChEBI" id="CHEBI:29105"/>
    </cofactor>
</comment>
<evidence type="ECO:0000256" key="9">
    <source>
        <dbReference type="ARBA" id="ARBA00023146"/>
    </source>
</evidence>
<dbReference type="EMBL" id="JABDTM020025619">
    <property type="protein sequence ID" value="KAH0813064.1"/>
    <property type="molecule type" value="Genomic_DNA"/>
</dbReference>
<evidence type="ECO:0000256" key="10">
    <source>
        <dbReference type="ARBA" id="ARBA00031499"/>
    </source>
</evidence>